<protein>
    <submittedName>
        <fullName evidence="3">Putative Sulfonate-binding protein</fullName>
    </submittedName>
</protein>
<evidence type="ECO:0000256" key="1">
    <source>
        <dbReference type="SAM" id="SignalP"/>
    </source>
</evidence>
<feature type="signal peptide" evidence="1">
    <location>
        <begin position="1"/>
        <end position="32"/>
    </location>
</feature>
<proteinExistence type="predicted"/>
<evidence type="ECO:0000313" key="4">
    <source>
        <dbReference type="Proteomes" id="UP000234331"/>
    </source>
</evidence>
<name>A0A2I2L1K4_9ACTN</name>
<dbReference type="EMBL" id="FZMO01000547">
    <property type="protein sequence ID" value="SNQ51747.1"/>
    <property type="molecule type" value="Genomic_DNA"/>
</dbReference>
<dbReference type="PANTHER" id="PTHR30024">
    <property type="entry name" value="ALIPHATIC SULFONATES-BINDING PROTEIN-RELATED"/>
    <property type="match status" value="1"/>
</dbReference>
<dbReference type="Pfam" id="PF09084">
    <property type="entry name" value="NMT1"/>
    <property type="match status" value="1"/>
</dbReference>
<accession>A0A2I2L1K4</accession>
<sequence length="372" mass="38039">MSTASPMERRRGTRRPRAALGLVASLAAVALAACGSSGGGAASANSGTGTGSSSSAAVDLSGLTLKVGVSGGSAAFTVSNFRGSGVIDKLPFKVEWVAFPDSPRVLQAVQSGVVDTSSLIGDVSLPLAASGLPEGGKLPVKVVGAVQPANAKEHAALTVVANPKAGINSISDLRGHSISYITGGWPQSVLAALLKEAKLTPKDVKLVPLTGQAQLAAFQSGKVDVSIASIVQIQPAVDAIGAKTIWDSTRAGTPTVTFSYATDKRLADARYSAAIGGFVKAQAEAQAWNALHPEDLAKALMTDLHFPEKTAQASAVVQNQGVPIDAALIAAEQAQADDLHKAGFIPRTVDLAPYFDNRYDSLVTSVPRLPQS</sequence>
<dbReference type="PANTHER" id="PTHR30024:SF48">
    <property type="entry name" value="ABC TRANSPORTER SUBSTRATE-BINDING PROTEIN"/>
    <property type="match status" value="1"/>
</dbReference>
<feature type="chain" id="PRO_5038392282" evidence="1">
    <location>
        <begin position="33"/>
        <end position="372"/>
    </location>
</feature>
<evidence type="ECO:0000313" key="3">
    <source>
        <dbReference type="EMBL" id="SNQ51747.1"/>
    </source>
</evidence>
<keyword evidence="1" id="KW-0732">Signal</keyword>
<dbReference type="InterPro" id="IPR015168">
    <property type="entry name" value="SsuA/THI5"/>
</dbReference>
<organism evidence="3 4">
    <name type="scientific">Frankia canadensis</name>
    <dbReference type="NCBI Taxonomy" id="1836972"/>
    <lineage>
        <taxon>Bacteria</taxon>
        <taxon>Bacillati</taxon>
        <taxon>Actinomycetota</taxon>
        <taxon>Actinomycetes</taxon>
        <taxon>Frankiales</taxon>
        <taxon>Frankiaceae</taxon>
        <taxon>Frankia</taxon>
    </lineage>
</organism>
<dbReference type="Proteomes" id="UP000234331">
    <property type="component" value="Unassembled WGS sequence"/>
</dbReference>
<dbReference type="AlphaFoldDB" id="A0A2I2L1K4"/>
<feature type="domain" description="SsuA/THI5-like" evidence="2">
    <location>
        <begin position="138"/>
        <end position="294"/>
    </location>
</feature>
<keyword evidence="4" id="KW-1185">Reference proteome</keyword>
<dbReference type="Gene3D" id="3.40.190.10">
    <property type="entry name" value="Periplasmic binding protein-like II"/>
    <property type="match status" value="2"/>
</dbReference>
<gene>
    <name evidence="3" type="ORF">FRACA_80047</name>
</gene>
<evidence type="ECO:0000259" key="2">
    <source>
        <dbReference type="Pfam" id="PF09084"/>
    </source>
</evidence>
<dbReference type="SUPFAM" id="SSF53850">
    <property type="entry name" value="Periplasmic binding protein-like II"/>
    <property type="match status" value="1"/>
</dbReference>
<reference evidence="3 4" key="1">
    <citation type="submission" date="2017-06" db="EMBL/GenBank/DDBJ databases">
        <authorList>
            <person name="Kim H.J."/>
            <person name="Triplett B.A."/>
        </authorList>
    </citation>
    <scope>NUCLEOTIDE SEQUENCE [LARGE SCALE GENOMIC DNA]</scope>
    <source>
        <strain evidence="3">FRACA_ARgP5</strain>
    </source>
</reference>